<dbReference type="PROSITE" id="PS50010">
    <property type="entry name" value="DH_2"/>
    <property type="match status" value="1"/>
</dbReference>
<keyword evidence="15" id="KW-1185">Reference proteome</keyword>
<evidence type="ECO:0000313" key="14">
    <source>
        <dbReference type="EMBL" id="DBA28591.1"/>
    </source>
</evidence>
<feature type="region of interest" description="Disordered" evidence="10">
    <location>
        <begin position="1078"/>
        <end position="1132"/>
    </location>
</feature>
<dbReference type="InterPro" id="IPR001849">
    <property type="entry name" value="PH_domain"/>
</dbReference>
<dbReference type="SMART" id="SM00109">
    <property type="entry name" value="C1"/>
    <property type="match status" value="1"/>
</dbReference>
<evidence type="ECO:0000256" key="10">
    <source>
        <dbReference type="SAM" id="MobiDB-lite"/>
    </source>
</evidence>
<feature type="domain" description="DH" evidence="12">
    <location>
        <begin position="614"/>
        <end position="810"/>
    </location>
</feature>
<dbReference type="InterPro" id="IPR011993">
    <property type="entry name" value="PH-like_dom_sf"/>
</dbReference>
<dbReference type="GO" id="GO:0005085">
    <property type="term" value="F:guanyl-nucleotide exchange factor activity"/>
    <property type="evidence" value="ECO:0007669"/>
    <property type="project" value="UniProtKB-KW"/>
</dbReference>
<organism evidence="14 15">
    <name type="scientific">Pyxicephalus adspersus</name>
    <name type="common">African bullfrog</name>
    <dbReference type="NCBI Taxonomy" id="30357"/>
    <lineage>
        <taxon>Eukaryota</taxon>
        <taxon>Metazoa</taxon>
        <taxon>Chordata</taxon>
        <taxon>Craniata</taxon>
        <taxon>Vertebrata</taxon>
        <taxon>Euteleostomi</taxon>
        <taxon>Amphibia</taxon>
        <taxon>Batrachia</taxon>
        <taxon>Anura</taxon>
        <taxon>Neobatrachia</taxon>
        <taxon>Ranoidea</taxon>
        <taxon>Pyxicephalidae</taxon>
        <taxon>Pyxicephalinae</taxon>
        <taxon>Pyxicephalus</taxon>
    </lineage>
</organism>
<dbReference type="SUPFAM" id="SSF50729">
    <property type="entry name" value="PH domain-like"/>
    <property type="match status" value="1"/>
</dbReference>
<evidence type="ECO:0000259" key="11">
    <source>
        <dbReference type="PROSITE" id="PS50003"/>
    </source>
</evidence>
<evidence type="ECO:0000256" key="2">
    <source>
        <dbReference type="ARBA" id="ARBA00022490"/>
    </source>
</evidence>
<dbReference type="CDD" id="cd15794">
    <property type="entry name" value="PH_ARHGEF18"/>
    <property type="match status" value="1"/>
</dbReference>
<evidence type="ECO:0000256" key="1">
    <source>
        <dbReference type="ARBA" id="ARBA00004496"/>
    </source>
</evidence>
<protein>
    <recommendedName>
        <fullName evidence="16">Rho guanine nucleotide exchange factor 28</fullName>
    </recommendedName>
</protein>
<evidence type="ECO:0008006" key="16">
    <source>
        <dbReference type="Google" id="ProtNLM"/>
    </source>
</evidence>
<keyword evidence="7" id="KW-0862">Zinc</keyword>
<dbReference type="InterPro" id="IPR002219">
    <property type="entry name" value="PKC_DAG/PE"/>
</dbReference>
<keyword evidence="6" id="KW-0863">Zinc-finger</keyword>
<dbReference type="CDD" id="cd00160">
    <property type="entry name" value="RhoGEF"/>
    <property type="match status" value="1"/>
</dbReference>
<dbReference type="Gene3D" id="2.30.29.30">
    <property type="entry name" value="Pleckstrin-homology domain (PH domain)/Phosphotyrosine-binding domain (PTB)"/>
    <property type="match status" value="1"/>
</dbReference>
<dbReference type="Proteomes" id="UP001181693">
    <property type="component" value="Unassembled WGS sequence"/>
</dbReference>
<dbReference type="Pfam" id="PF00621">
    <property type="entry name" value="RhoGEF"/>
    <property type="match status" value="1"/>
</dbReference>
<feature type="coiled-coil region" evidence="9">
    <location>
        <begin position="1182"/>
        <end position="1286"/>
    </location>
</feature>
<name>A0AAV3ABE4_PYXAD</name>
<dbReference type="GO" id="GO:0007264">
    <property type="term" value="P:small GTPase-mediated signal transduction"/>
    <property type="evidence" value="ECO:0007669"/>
    <property type="project" value="InterPro"/>
</dbReference>
<evidence type="ECO:0000256" key="4">
    <source>
        <dbReference type="ARBA" id="ARBA00022658"/>
    </source>
</evidence>
<evidence type="ECO:0000256" key="5">
    <source>
        <dbReference type="ARBA" id="ARBA00022723"/>
    </source>
</evidence>
<accession>A0AAV3ABE4</accession>
<evidence type="ECO:0000256" key="7">
    <source>
        <dbReference type="ARBA" id="ARBA00022833"/>
    </source>
</evidence>
<dbReference type="InterPro" id="IPR041020">
    <property type="entry name" value="PH_16"/>
</dbReference>
<dbReference type="PANTHER" id="PTHR47440:SF1">
    <property type="entry name" value="RHO_RAC GUANINE NUCLEOTIDE EXCHANGE FACTOR 18"/>
    <property type="match status" value="1"/>
</dbReference>
<dbReference type="PROSITE" id="PS50081">
    <property type="entry name" value="ZF_DAG_PE_2"/>
    <property type="match status" value="1"/>
</dbReference>
<evidence type="ECO:0000256" key="6">
    <source>
        <dbReference type="ARBA" id="ARBA00022771"/>
    </source>
</evidence>
<dbReference type="FunFam" id="1.20.900.10:FF:000004">
    <property type="entry name" value="Rho guanine nucleotide exchange factor 2"/>
    <property type="match status" value="1"/>
</dbReference>
<feature type="region of interest" description="Disordered" evidence="10">
    <location>
        <begin position="1397"/>
        <end position="1511"/>
    </location>
</feature>
<keyword evidence="4" id="KW-0344">Guanine-nucleotide releasing factor</keyword>
<feature type="compositionally biased region" description="Polar residues" evidence="10">
    <location>
        <begin position="1123"/>
        <end position="1132"/>
    </location>
</feature>
<dbReference type="InterPro" id="IPR046349">
    <property type="entry name" value="C1-like_sf"/>
</dbReference>
<dbReference type="GO" id="GO:0008270">
    <property type="term" value="F:zinc ion binding"/>
    <property type="evidence" value="ECO:0007669"/>
    <property type="project" value="UniProtKB-KW"/>
</dbReference>
<dbReference type="Gene3D" id="1.20.900.10">
    <property type="entry name" value="Dbl homology (DH) domain"/>
    <property type="match status" value="1"/>
</dbReference>
<sequence>MSDSLLNNSWPSFSKLWMKRWSFKRASECKPCTEFTAIPDSRCATPDADPNLSPLETGDPLFMVEEKDDESVDLDNCYSDTMSSSEDLPSLDSSLQGTEYYKDLVMMEDKNPDQETPKSAASTICVSGGPNISFDNGEIVITCTKPFLCPMTFEAGSPSQSSIQNEKPCEEHVIAETIPILVRSLSTSRRHSWDDAISPTDTVRRFSLDASGMDSDGERELQASTGITIQEFQPPSEPWVAKASLKIEDDVDGNLILEQSATVHKDEDSSGKRLRSKSMPSTLDKISTPRISRSLESSCPVIEVVQPPAMEIIEKDHVEPAHVLFVQQVLQELKQYHGTKCKQEASGESKQNLTWYEFLSNETEDTGKPEKVERGTKVKRRLSSLKNRVTGSWQKDKGKIKEQLKEKVTEPKDTWINVNGHKLVPGCFSSHAKCTLCTKALANGRGLQCMHCAVNVHKNCKTLLPECTSSKSKYNGSHSCPNSVFASFAASLKDHPRIAIIGLDGAQVQGRGLGMTVTNRGNSRVEIQTTAGGRTSSTTSDMDELDSNISKQKIFTEDNLSLAPSSTESLFVEEAFYSSVRSELETDAVELETESWSSSVEPPFAKKQKKEVIKRQDVIYELMQTEMHHVRTLKIMLKVYCRALREELHWNKEINHILPCVDELLELHGQFLSRFKERRKESLEEGSDRNYIIQKIGDILVQQFSGDTGERMKDQYGIFCSLHNRAVSHYKFLMRENKKFQNLMKKIGNSSIVRRLGVPECILLVTQRITKYPVLVERILQNTEEGTEDYEALTQALTLIKETITEIDLNVHKSEKVQRLEEIIAKIDAKSSGKLNNRITFRKHDMEKRQLLHDGMLYWKTASGRLKDILAVLLTDVLLLLQEKDQKYIFSSVDAKPPVISLQKLIVREVANEEKAMFLISASLTGPEMYEIHTASKEERNTWMTLIRGAVESCPDDGEITNEVDIERKQAYERAAKIKDYQERLNLKDVYIMQTLNEKLQLYIDMAEIYGFDDSSQGSKRLFVGSDIADNLKGEGTLLSATAEAQKIHSMLLCAFSTSHDDTSTGVCALPRRSETFGGYDSSGHSKSGSFKQRVRERRTTSTSSESHTQDLVCNESDIPVLENSNPSTTQESELVNKMQTLLQLLYSLQSIVTQQDSYFEIQREREKQLRQQSSRGNWLLEQEKQRNFEKQREELANVQKQQEQLKQEKQRWERERTKVQRDMEAAELRLRQREEASRIEKEKFDQERSDLEKQRQAYQHDLERLREAQRAVEKDRERLEQLKKMKKTSVSAGSFSPDMVQVTLGLTPSASFNGEGMQSLEGAGQLVMKPLSKTSASVSAADYLERPEVMRRDSNSTDTRPALKNDVPIHLLSATNQIQKQALPTKQQIPTKLAALSKSGKEKASRGKASHRTDSSASIDHRLLFPSKLSGKDESTIRSRRSASPSLTNSLTFFPQEPSGQGDLATEMPPYHSSLYRQSSAHLLTPSIPLPPPPAPATEEDTNKEDVIFF</sequence>
<reference evidence="14" key="1">
    <citation type="thesis" date="2020" institute="ProQuest LLC" country="789 East Eisenhower Parkway, Ann Arbor, MI, USA">
        <title>Comparative Genomics and Chromosome Evolution.</title>
        <authorList>
            <person name="Mudd A.B."/>
        </authorList>
    </citation>
    <scope>NUCLEOTIDE SEQUENCE</scope>
    <source>
        <strain evidence="14">1538</strain>
        <tissue evidence="14">Blood</tissue>
    </source>
</reference>
<dbReference type="InterPro" id="IPR035899">
    <property type="entry name" value="DBL_dom_sf"/>
</dbReference>
<evidence type="ECO:0000256" key="8">
    <source>
        <dbReference type="ARBA" id="ARBA00023054"/>
    </source>
</evidence>
<dbReference type="PROSITE" id="PS50003">
    <property type="entry name" value="PH_DOMAIN"/>
    <property type="match status" value="1"/>
</dbReference>
<dbReference type="PROSITE" id="PS00479">
    <property type="entry name" value="ZF_DAG_PE_1"/>
    <property type="match status" value="1"/>
</dbReference>
<dbReference type="FunFam" id="2.30.29.30:FF:000021">
    <property type="entry name" value="Rho guanine nucleotide exchange factor 2"/>
    <property type="match status" value="1"/>
</dbReference>
<dbReference type="InterPro" id="IPR037744">
    <property type="entry name" value="ARHGEF18_PH"/>
</dbReference>
<keyword evidence="8 9" id="KW-0175">Coiled coil</keyword>
<feature type="domain" description="Phorbol-ester/DAG-type" evidence="13">
    <location>
        <begin position="420"/>
        <end position="467"/>
    </location>
</feature>
<evidence type="ECO:0000256" key="9">
    <source>
        <dbReference type="SAM" id="Coils"/>
    </source>
</evidence>
<dbReference type="SMART" id="SM00233">
    <property type="entry name" value="PH"/>
    <property type="match status" value="1"/>
</dbReference>
<feature type="domain" description="PH" evidence="11">
    <location>
        <begin position="850"/>
        <end position="952"/>
    </location>
</feature>
<dbReference type="Pfam" id="PF17838">
    <property type="entry name" value="PH_16"/>
    <property type="match status" value="1"/>
</dbReference>
<feature type="compositionally biased region" description="Basic and acidic residues" evidence="10">
    <location>
        <begin position="1400"/>
        <end position="1424"/>
    </location>
</feature>
<gene>
    <name evidence="14" type="ORF">GDO54_008920</name>
</gene>
<evidence type="ECO:0000259" key="13">
    <source>
        <dbReference type="PROSITE" id="PS50081"/>
    </source>
</evidence>
<feature type="region of interest" description="Disordered" evidence="10">
    <location>
        <begin position="262"/>
        <end position="285"/>
    </location>
</feature>
<comment type="subcellular location">
    <subcellularLocation>
        <location evidence="1">Cytoplasm</location>
    </subcellularLocation>
</comment>
<evidence type="ECO:0000259" key="12">
    <source>
        <dbReference type="PROSITE" id="PS50010"/>
    </source>
</evidence>
<comment type="caution">
    <text evidence="14">The sequence shown here is derived from an EMBL/GenBank/DDBJ whole genome shotgun (WGS) entry which is preliminary data.</text>
</comment>
<dbReference type="Gene3D" id="3.30.60.20">
    <property type="match status" value="1"/>
</dbReference>
<evidence type="ECO:0000313" key="15">
    <source>
        <dbReference type="Proteomes" id="UP001181693"/>
    </source>
</evidence>
<proteinExistence type="predicted"/>
<keyword evidence="5" id="KW-0479">Metal-binding</keyword>
<dbReference type="GO" id="GO:0005737">
    <property type="term" value="C:cytoplasm"/>
    <property type="evidence" value="ECO:0007669"/>
    <property type="project" value="UniProtKB-SubCell"/>
</dbReference>
<dbReference type="SUPFAM" id="SSF57889">
    <property type="entry name" value="Cysteine-rich domain"/>
    <property type="match status" value="1"/>
</dbReference>
<dbReference type="InterPro" id="IPR000219">
    <property type="entry name" value="DH_dom"/>
</dbReference>
<keyword evidence="3" id="KW-0597">Phosphoprotein</keyword>
<dbReference type="EMBL" id="DYDO01000003">
    <property type="protein sequence ID" value="DBA28591.1"/>
    <property type="molecule type" value="Genomic_DNA"/>
</dbReference>
<keyword evidence="2" id="KW-0963">Cytoplasm</keyword>
<dbReference type="SUPFAM" id="SSF48065">
    <property type="entry name" value="DBL homology domain (DH-domain)"/>
    <property type="match status" value="1"/>
</dbReference>
<dbReference type="PANTHER" id="PTHR47440">
    <property type="entry name" value="RIKEN CDNA A430078G23 GENE"/>
    <property type="match status" value="1"/>
</dbReference>
<dbReference type="InterPro" id="IPR053089">
    <property type="entry name" value="Rho_GEF18"/>
</dbReference>
<evidence type="ECO:0000256" key="3">
    <source>
        <dbReference type="ARBA" id="ARBA00022553"/>
    </source>
</evidence>
<dbReference type="SMART" id="SM00325">
    <property type="entry name" value="RhoGEF"/>
    <property type="match status" value="1"/>
</dbReference>
<feature type="compositionally biased region" description="Polar residues" evidence="10">
    <location>
        <begin position="1443"/>
        <end position="1454"/>
    </location>
</feature>